<dbReference type="AlphaFoldDB" id="A0A5S6Q5N9"/>
<organism evidence="3 4">
    <name type="scientific">Trichuris muris</name>
    <name type="common">Mouse whipworm</name>
    <dbReference type="NCBI Taxonomy" id="70415"/>
    <lineage>
        <taxon>Eukaryota</taxon>
        <taxon>Metazoa</taxon>
        <taxon>Ecdysozoa</taxon>
        <taxon>Nematoda</taxon>
        <taxon>Enoplea</taxon>
        <taxon>Dorylaimia</taxon>
        <taxon>Trichinellida</taxon>
        <taxon>Trichuridae</taxon>
        <taxon>Trichuris</taxon>
    </lineage>
</organism>
<dbReference type="InterPro" id="IPR040676">
    <property type="entry name" value="DUF5641"/>
</dbReference>
<name>A0A5S6Q5N9_TRIMR</name>
<evidence type="ECO:0000313" key="3">
    <source>
        <dbReference type="Proteomes" id="UP000046395"/>
    </source>
</evidence>
<keyword evidence="3" id="KW-1185">Reference proteome</keyword>
<sequence length="117" mass="13510">MREYLPTLQRRAKWWTDTFNLKVGDFMAVIEPNVNRGEWITGRVMRVIVSPDGIVRKAIVKTRLELYERPVTRLALLEECKSDGTEQSTRAECRGRADEGSLGCNTSHERQRYAHST</sequence>
<dbReference type="WBParaSite" id="TMUE_1000002581.1">
    <property type="protein sequence ID" value="TMUE_1000002581.1"/>
    <property type="gene ID" value="WBGene00293349"/>
</dbReference>
<feature type="compositionally biased region" description="Basic and acidic residues" evidence="1">
    <location>
        <begin position="82"/>
        <end position="99"/>
    </location>
</feature>
<reference evidence="4" key="1">
    <citation type="submission" date="2019-12" db="UniProtKB">
        <authorList>
            <consortium name="WormBaseParasite"/>
        </authorList>
    </citation>
    <scope>IDENTIFICATION</scope>
</reference>
<feature type="domain" description="DUF5641" evidence="2">
    <location>
        <begin position="2"/>
        <end position="77"/>
    </location>
</feature>
<dbReference type="PANTHER" id="PTHR47331">
    <property type="entry name" value="PHD-TYPE DOMAIN-CONTAINING PROTEIN"/>
    <property type="match status" value="1"/>
</dbReference>
<feature type="region of interest" description="Disordered" evidence="1">
    <location>
        <begin position="82"/>
        <end position="117"/>
    </location>
</feature>
<evidence type="ECO:0000259" key="2">
    <source>
        <dbReference type="Pfam" id="PF18701"/>
    </source>
</evidence>
<evidence type="ECO:0000313" key="4">
    <source>
        <dbReference type="WBParaSite" id="TMUE_1000002581.1"/>
    </source>
</evidence>
<proteinExistence type="predicted"/>
<dbReference type="Proteomes" id="UP000046395">
    <property type="component" value="Unassembled WGS sequence"/>
</dbReference>
<feature type="compositionally biased region" description="Basic and acidic residues" evidence="1">
    <location>
        <begin position="107"/>
        <end position="117"/>
    </location>
</feature>
<protein>
    <submittedName>
        <fullName evidence="4">DUF5641 domain-containing protein</fullName>
    </submittedName>
</protein>
<evidence type="ECO:0000256" key="1">
    <source>
        <dbReference type="SAM" id="MobiDB-lite"/>
    </source>
</evidence>
<accession>A0A5S6Q5N9</accession>
<dbReference type="PANTHER" id="PTHR47331:SF2">
    <property type="match status" value="1"/>
</dbReference>
<dbReference type="STRING" id="70415.A0A5S6Q5N9"/>
<dbReference type="Pfam" id="PF18701">
    <property type="entry name" value="DUF5641"/>
    <property type="match status" value="1"/>
</dbReference>